<accession>A0A0D2CSR0</accession>
<name>A0A0D2CSR0_9EURO</name>
<organism evidence="1 2">
    <name type="scientific">Cladophialophora immunda</name>
    <dbReference type="NCBI Taxonomy" id="569365"/>
    <lineage>
        <taxon>Eukaryota</taxon>
        <taxon>Fungi</taxon>
        <taxon>Dikarya</taxon>
        <taxon>Ascomycota</taxon>
        <taxon>Pezizomycotina</taxon>
        <taxon>Eurotiomycetes</taxon>
        <taxon>Chaetothyriomycetidae</taxon>
        <taxon>Chaetothyriales</taxon>
        <taxon>Herpotrichiellaceae</taxon>
        <taxon>Cladophialophora</taxon>
    </lineage>
</organism>
<dbReference type="VEuPathDB" id="FungiDB:PV07_04472"/>
<gene>
    <name evidence="1" type="ORF">PV07_04472</name>
</gene>
<evidence type="ECO:0000313" key="1">
    <source>
        <dbReference type="EMBL" id="KIW32965.1"/>
    </source>
</evidence>
<protein>
    <submittedName>
        <fullName evidence="1">Uncharacterized protein</fullName>
    </submittedName>
</protein>
<dbReference type="HOGENOM" id="CLU_2072885_0_0_1"/>
<dbReference type="EMBL" id="KN847041">
    <property type="protein sequence ID" value="KIW32965.1"/>
    <property type="molecule type" value="Genomic_DNA"/>
</dbReference>
<evidence type="ECO:0000313" key="2">
    <source>
        <dbReference type="Proteomes" id="UP000054466"/>
    </source>
</evidence>
<dbReference type="GeneID" id="27343666"/>
<dbReference type="Proteomes" id="UP000054466">
    <property type="component" value="Unassembled WGS sequence"/>
</dbReference>
<dbReference type="AlphaFoldDB" id="A0A0D2CSR0"/>
<dbReference type="RefSeq" id="XP_016253181.1">
    <property type="nucleotide sequence ID" value="XM_016391279.1"/>
</dbReference>
<reference evidence="1 2" key="1">
    <citation type="submission" date="2015-01" db="EMBL/GenBank/DDBJ databases">
        <title>The Genome Sequence of Cladophialophora immunda CBS83496.</title>
        <authorList>
            <consortium name="The Broad Institute Genomics Platform"/>
            <person name="Cuomo C."/>
            <person name="de Hoog S."/>
            <person name="Gorbushina A."/>
            <person name="Stielow B."/>
            <person name="Teixiera M."/>
            <person name="Abouelleil A."/>
            <person name="Chapman S.B."/>
            <person name="Priest M."/>
            <person name="Young S.K."/>
            <person name="Wortman J."/>
            <person name="Nusbaum C."/>
            <person name="Birren B."/>
        </authorList>
    </citation>
    <scope>NUCLEOTIDE SEQUENCE [LARGE SCALE GENOMIC DNA]</scope>
    <source>
        <strain evidence="1 2">CBS 83496</strain>
    </source>
</reference>
<keyword evidence="2" id="KW-1185">Reference proteome</keyword>
<sequence>MVRATATTTVTIITTTSNSMMKSWRPAAPHLQRKQQGGHRLEVLPHSNNGENFLSGAHFPDSALPIHTPAAQGPQYLVSITELPTAAAAAATVSTTTARLSTSLLHSYMGDGSECQAC</sequence>
<proteinExistence type="predicted"/>